<dbReference type="EMBL" id="MN739120">
    <property type="protein sequence ID" value="QHS89771.1"/>
    <property type="molecule type" value="Genomic_DNA"/>
</dbReference>
<keyword evidence="1" id="KW-0812">Transmembrane</keyword>
<feature type="transmembrane region" description="Helical" evidence="1">
    <location>
        <begin position="230"/>
        <end position="247"/>
    </location>
</feature>
<organism evidence="2">
    <name type="scientific">viral metagenome</name>
    <dbReference type="NCBI Taxonomy" id="1070528"/>
    <lineage>
        <taxon>unclassified sequences</taxon>
        <taxon>metagenomes</taxon>
        <taxon>organismal metagenomes</taxon>
    </lineage>
</organism>
<feature type="transmembrane region" description="Helical" evidence="1">
    <location>
        <begin position="133"/>
        <end position="152"/>
    </location>
</feature>
<proteinExistence type="predicted"/>
<dbReference type="AlphaFoldDB" id="A0A6C0BDE3"/>
<evidence type="ECO:0000256" key="1">
    <source>
        <dbReference type="SAM" id="Phobius"/>
    </source>
</evidence>
<accession>A0A6C0BDE3</accession>
<feature type="transmembrane region" description="Helical" evidence="1">
    <location>
        <begin position="97"/>
        <end position="113"/>
    </location>
</feature>
<name>A0A6C0BDE3_9ZZZZ</name>
<sequence length="304" mass="35347">MYITNKSFTLKNILLILLVILFSSRVNSFSPLRLRVTLKNLVKQTSKNIIMKKINSIEQNKEDLNHYAKRMLFNSSIFIPGLLSSFFSGGESGEHSILLNICVGFFIYIGAVLRTVANSVKLINNEREFDIDLYNIMFGFEFLITSFLWYLYSPQHIFELLGFNIVYFICSFLFDNEFPGNGILVTLLTLPFLVFDIKSPILKFLKYSSLFTPVFFYTDFIKNALGNQTLLYAAIATVLGSIYRLFISDKKLRDFNYVMELLKHQDSNFISWDNEKFFKENVIPEILYLTVILGVIFLQYNSYI</sequence>
<protein>
    <submittedName>
        <fullName evidence="2">Uncharacterized protein</fullName>
    </submittedName>
</protein>
<feature type="transmembrane region" description="Helical" evidence="1">
    <location>
        <begin position="180"/>
        <end position="197"/>
    </location>
</feature>
<feature type="transmembrane region" description="Helical" evidence="1">
    <location>
        <begin position="157"/>
        <end position="174"/>
    </location>
</feature>
<feature type="transmembrane region" description="Helical" evidence="1">
    <location>
        <begin position="286"/>
        <end position="303"/>
    </location>
</feature>
<evidence type="ECO:0000313" key="2">
    <source>
        <dbReference type="EMBL" id="QHS89771.1"/>
    </source>
</evidence>
<keyword evidence="1" id="KW-0472">Membrane</keyword>
<keyword evidence="1" id="KW-1133">Transmembrane helix</keyword>
<reference evidence="2" key="1">
    <citation type="journal article" date="2020" name="Nature">
        <title>Giant virus diversity and host interactions through global metagenomics.</title>
        <authorList>
            <person name="Schulz F."/>
            <person name="Roux S."/>
            <person name="Paez-Espino D."/>
            <person name="Jungbluth S."/>
            <person name="Walsh D.A."/>
            <person name="Denef V.J."/>
            <person name="McMahon K.D."/>
            <person name="Konstantinidis K.T."/>
            <person name="Eloe-Fadrosh E.A."/>
            <person name="Kyrpides N.C."/>
            <person name="Woyke T."/>
        </authorList>
    </citation>
    <scope>NUCLEOTIDE SEQUENCE</scope>
    <source>
        <strain evidence="2">GVMAG-M-3300010160-4</strain>
    </source>
</reference>